<evidence type="ECO:0000259" key="3">
    <source>
        <dbReference type="Pfam" id="PF01551"/>
    </source>
</evidence>
<accession>A0AAW3TQB9</accession>
<feature type="compositionally biased region" description="Basic and acidic residues" evidence="2">
    <location>
        <begin position="21"/>
        <end position="30"/>
    </location>
</feature>
<keyword evidence="1" id="KW-0175">Coiled coil</keyword>
<gene>
    <name evidence="4" type="ORF">GGR47_001383</name>
</gene>
<dbReference type="CDD" id="cd12797">
    <property type="entry name" value="M23_peptidase"/>
    <property type="match status" value="1"/>
</dbReference>
<organism evidence="4 5">
    <name type="scientific">Sphingomonas aquatilis</name>
    <dbReference type="NCBI Taxonomy" id="93063"/>
    <lineage>
        <taxon>Bacteria</taxon>
        <taxon>Pseudomonadati</taxon>
        <taxon>Pseudomonadota</taxon>
        <taxon>Alphaproteobacteria</taxon>
        <taxon>Sphingomonadales</taxon>
        <taxon>Sphingomonadaceae</taxon>
        <taxon>Sphingomonas</taxon>
    </lineage>
</organism>
<reference evidence="4 5" key="1">
    <citation type="submission" date="2020-08" db="EMBL/GenBank/DDBJ databases">
        <title>Genomic Encyclopedia of Type Strains, Phase IV (KMG-IV): sequencing the most valuable type-strain genomes for metagenomic binning, comparative biology and taxonomic classification.</title>
        <authorList>
            <person name="Goeker M."/>
        </authorList>
    </citation>
    <scope>NUCLEOTIDE SEQUENCE [LARGE SCALE GENOMIC DNA]</scope>
    <source>
        <strain evidence="4 5">DSM 15581</strain>
    </source>
</reference>
<protein>
    <submittedName>
        <fullName evidence="4">Septal ring factor EnvC (AmiA/AmiB activator)</fullName>
    </submittedName>
</protein>
<proteinExistence type="predicted"/>
<dbReference type="Pfam" id="PF01551">
    <property type="entry name" value="Peptidase_M23"/>
    <property type="match status" value="1"/>
</dbReference>
<dbReference type="RefSeq" id="WP_246342954.1">
    <property type="nucleotide sequence ID" value="NZ_JACIDB010000002.1"/>
</dbReference>
<dbReference type="GO" id="GO:0004222">
    <property type="term" value="F:metalloendopeptidase activity"/>
    <property type="evidence" value="ECO:0007669"/>
    <property type="project" value="TreeGrafter"/>
</dbReference>
<evidence type="ECO:0000256" key="1">
    <source>
        <dbReference type="SAM" id="Coils"/>
    </source>
</evidence>
<dbReference type="Gene3D" id="2.70.70.10">
    <property type="entry name" value="Glucose Permease (Domain IIA)"/>
    <property type="match status" value="1"/>
</dbReference>
<dbReference type="AlphaFoldDB" id="A0AAW3TQB9"/>
<dbReference type="EMBL" id="JACIDB010000002">
    <property type="protein sequence ID" value="MBB3875148.1"/>
    <property type="molecule type" value="Genomic_DNA"/>
</dbReference>
<feature type="compositionally biased region" description="Pro residues" evidence="2">
    <location>
        <begin position="1"/>
        <end position="10"/>
    </location>
</feature>
<dbReference type="Proteomes" id="UP000528945">
    <property type="component" value="Unassembled WGS sequence"/>
</dbReference>
<feature type="coiled-coil region" evidence="1">
    <location>
        <begin position="78"/>
        <end position="119"/>
    </location>
</feature>
<dbReference type="InterPro" id="IPR050570">
    <property type="entry name" value="Cell_wall_metabolism_enzyme"/>
</dbReference>
<dbReference type="PANTHER" id="PTHR21666">
    <property type="entry name" value="PEPTIDASE-RELATED"/>
    <property type="match status" value="1"/>
</dbReference>
<evidence type="ECO:0000256" key="2">
    <source>
        <dbReference type="SAM" id="MobiDB-lite"/>
    </source>
</evidence>
<evidence type="ECO:0000313" key="4">
    <source>
        <dbReference type="EMBL" id="MBB3875148.1"/>
    </source>
</evidence>
<sequence>MAAIPHPPSPFRGYAAPSLSRWEREKPPKAAKGEGRRVAFCCLAFLTLAVPAESQPVVDQRQRLVAAKRDAVIATRRAEALARDAAAERNAADKARAEEAALAARVRAAEANLAAARARQAIVTRLLADQQTTLATQQAPVARLLAALTALARRPAVVAIAQPGSIDDLVHVRAVLGGALPLVQQRTDGVRRQIARTRGLERDAAVAAAALRRGRAQLETDRVALATLEAAHRRRASALGRHAMSEEDRALALGERARDLVESLGDDAVAQATAADLAALPGPLPRPLAPGTRVPVPAAGAYRLPVRGRLVTGTGEISDAGVRSRGLTFVVAAGAPVVAPAGGVVRYAKAYRGYGTIVILDHGDGWTSLVTGLAAAGVRPGERIAAGAPLGRAAGGEEPRITVELRRRGRPVDIAALLG</sequence>
<dbReference type="SUPFAM" id="SSF51261">
    <property type="entry name" value="Duplicated hybrid motif"/>
    <property type="match status" value="1"/>
</dbReference>
<feature type="domain" description="M23ase beta-sheet core" evidence="3">
    <location>
        <begin position="324"/>
        <end position="413"/>
    </location>
</feature>
<keyword evidence="5" id="KW-1185">Reference proteome</keyword>
<dbReference type="InterPro" id="IPR011055">
    <property type="entry name" value="Dup_hybrid_motif"/>
</dbReference>
<feature type="region of interest" description="Disordered" evidence="2">
    <location>
        <begin position="1"/>
        <end position="30"/>
    </location>
</feature>
<dbReference type="InterPro" id="IPR016047">
    <property type="entry name" value="M23ase_b-sheet_dom"/>
</dbReference>
<dbReference type="PANTHER" id="PTHR21666:SF270">
    <property type="entry name" value="MUREIN HYDROLASE ACTIVATOR ENVC"/>
    <property type="match status" value="1"/>
</dbReference>
<evidence type="ECO:0000313" key="5">
    <source>
        <dbReference type="Proteomes" id="UP000528945"/>
    </source>
</evidence>
<name>A0AAW3TQB9_9SPHN</name>
<comment type="caution">
    <text evidence="4">The sequence shown here is derived from an EMBL/GenBank/DDBJ whole genome shotgun (WGS) entry which is preliminary data.</text>
</comment>